<feature type="region of interest" description="Disordered" evidence="1">
    <location>
        <begin position="1"/>
        <end position="33"/>
    </location>
</feature>
<reference evidence="2" key="1">
    <citation type="submission" date="2023-07" db="EMBL/GenBank/DDBJ databases">
        <title>Mucosal microbiota of week-old chicken and adult hens.</title>
        <authorList>
            <person name="Volf J."/>
            <person name="Karasova D."/>
            <person name="Crhanova M."/>
            <person name="Faldynova M."/>
            <person name="Prikrylova H."/>
            <person name="Zeman M."/>
            <person name="Babak V."/>
            <person name="Rajova J."/>
            <person name="Rychlik I."/>
        </authorList>
    </citation>
    <scope>NUCLEOTIDE SEQUENCE</scope>
    <source>
        <strain evidence="2">ET902</strain>
    </source>
</reference>
<feature type="compositionally biased region" description="Low complexity" evidence="1">
    <location>
        <begin position="9"/>
        <end position="27"/>
    </location>
</feature>
<dbReference type="RefSeq" id="WP_020003757.1">
    <property type="nucleotide sequence ID" value="NZ_JAUPBL010000042.1"/>
</dbReference>
<name>A0ABT8YXS9_9SPIR</name>
<evidence type="ECO:0000313" key="3">
    <source>
        <dbReference type="Proteomes" id="UP001175147"/>
    </source>
</evidence>
<evidence type="ECO:0000256" key="1">
    <source>
        <dbReference type="SAM" id="MobiDB-lite"/>
    </source>
</evidence>
<evidence type="ECO:0000313" key="2">
    <source>
        <dbReference type="EMBL" id="MDO7020042.1"/>
    </source>
</evidence>
<organism evidence="2 3">
    <name type="scientific">Brachyspira innocens</name>
    <dbReference type="NCBI Taxonomy" id="13264"/>
    <lineage>
        <taxon>Bacteria</taxon>
        <taxon>Pseudomonadati</taxon>
        <taxon>Spirochaetota</taxon>
        <taxon>Spirochaetia</taxon>
        <taxon>Brachyspirales</taxon>
        <taxon>Brachyspiraceae</taxon>
        <taxon>Brachyspira</taxon>
    </lineage>
</organism>
<accession>A0ABT8YXS9</accession>
<protein>
    <submittedName>
        <fullName evidence="2">Uncharacterized protein</fullName>
    </submittedName>
</protein>
<comment type="caution">
    <text evidence="2">The sequence shown here is derived from an EMBL/GenBank/DDBJ whole genome shotgun (WGS) entry which is preliminary data.</text>
</comment>
<dbReference type="EMBL" id="JAUPBM010000039">
    <property type="protein sequence ID" value="MDO7020042.1"/>
    <property type="molecule type" value="Genomic_DNA"/>
</dbReference>
<proteinExistence type="predicted"/>
<gene>
    <name evidence="2" type="ORF">Q5M86_04580</name>
</gene>
<keyword evidence="3" id="KW-1185">Reference proteome</keyword>
<dbReference type="Proteomes" id="UP001175147">
    <property type="component" value="Unassembled WGS sequence"/>
</dbReference>
<sequence length="171" mass="20841">MSEKKFKKFNNNNNKENNNNKKFYSGNKKNKNNFYKKKYNHNNQYKYHEKSIEEYERNYLKRRMKEDVERPFCPICNEPIYIIEEAIRHNGTGELAHFECILNEIRENNLSEMEEEDKIVYLGSGTFGIIQERQSGKNMRFFVRKRINYENKKVKRVEDDTDPEEEELFNV</sequence>